<dbReference type="OrthoDB" id="9789782at2"/>
<protein>
    <submittedName>
        <fullName evidence="3">Adenylate/guanylate cyclase domain-containing protein</fullName>
    </submittedName>
</protein>
<dbReference type="InterPro" id="IPR007890">
    <property type="entry name" value="CHASE2"/>
</dbReference>
<keyword evidence="4" id="KW-1185">Reference proteome</keyword>
<keyword evidence="1" id="KW-1133">Transmembrane helix</keyword>
<accession>A0A437GWA8</accession>
<dbReference type="InterPro" id="IPR050697">
    <property type="entry name" value="Adenylyl/Guanylyl_Cyclase_3/4"/>
</dbReference>
<reference evidence="3 4" key="1">
    <citation type="submission" date="2018-12" db="EMBL/GenBank/DDBJ databases">
        <title>Croceicoccus ponticola sp. nov., a lipolytic bacterium isolated from seawater.</title>
        <authorList>
            <person name="Yoon J.-H."/>
        </authorList>
    </citation>
    <scope>NUCLEOTIDE SEQUENCE [LARGE SCALE GENOMIC DNA]</scope>
    <source>
        <strain evidence="3 4">GM-16</strain>
    </source>
</reference>
<evidence type="ECO:0000256" key="1">
    <source>
        <dbReference type="SAM" id="Phobius"/>
    </source>
</evidence>
<dbReference type="Gene3D" id="3.30.70.1230">
    <property type="entry name" value="Nucleotide cyclase"/>
    <property type="match status" value="1"/>
</dbReference>
<dbReference type="CDD" id="cd07302">
    <property type="entry name" value="CHD"/>
    <property type="match status" value="1"/>
</dbReference>
<feature type="transmembrane region" description="Helical" evidence="1">
    <location>
        <begin position="373"/>
        <end position="394"/>
    </location>
</feature>
<evidence type="ECO:0000259" key="2">
    <source>
        <dbReference type="PROSITE" id="PS50125"/>
    </source>
</evidence>
<organism evidence="3 4">
    <name type="scientific">Croceicoccus ponticola</name>
    <dbReference type="NCBI Taxonomy" id="2217664"/>
    <lineage>
        <taxon>Bacteria</taxon>
        <taxon>Pseudomonadati</taxon>
        <taxon>Pseudomonadota</taxon>
        <taxon>Alphaproteobacteria</taxon>
        <taxon>Sphingomonadales</taxon>
        <taxon>Erythrobacteraceae</taxon>
        <taxon>Croceicoccus</taxon>
    </lineage>
</organism>
<dbReference type="GO" id="GO:0004016">
    <property type="term" value="F:adenylate cyclase activity"/>
    <property type="evidence" value="ECO:0007669"/>
    <property type="project" value="UniProtKB-ARBA"/>
</dbReference>
<feature type="transmembrane region" description="Helical" evidence="1">
    <location>
        <begin position="431"/>
        <end position="449"/>
    </location>
</feature>
<dbReference type="PANTHER" id="PTHR43081:SF1">
    <property type="entry name" value="ADENYLATE CYCLASE, TERMINAL-DIFFERENTIATION SPECIFIC"/>
    <property type="match status" value="1"/>
</dbReference>
<sequence>MGECTGNSMVTHLKWLGKTGPVLIGLSTLALVVLLQFVDLAPLERLRLQVFDGLQLAGPSKDVTQRRVMVADIDEESIKQLGQWPWPRDELATLTRRLGEAGASVVVYDIVFSEPDRTSPAAIAARYQNTGMGEALDERFASLPSHDSLFADSFRQVPVVTGYFLDRVDRGRDVEPKVGFTLHGHLPTRHVRSYAGALQPLPELENAAAGNGFVSLESDADGIVRRVPLVAIQNGTLVPGLSLEAVRLALGAEAPNFLASDGSGETASAPGAAVAVRIGGREIPVTDAGEMWVRFPERDTHEVLPVWQIVTGAIPDDALARAIKGRIVFVGGSAAGLQDLVSTPRSRLTAGVNVHAAAVSQMLDGDFLERPDWAFGLELLLVLVAGGGLALLLPRLGATRGAMAALAGAGMIAGGSWLAFARGNYLLDPTYPMIAIAAVYVVQTVVVFYREERQRRYIHAAFDRYLSPEMVRKIAADPSKLELGGEEREMTVLMCDIRGFSHISERYAPHEVIDFLIDLLTPLSDILLARRATIDKYIGDAILAFWNAPLDDPDQHRNAASAALEMIAKTKELNRTMSAHEGPVRNGTARNGKVWPGDVRIGLGLNSGLCCVGNMGSRQRLSYTLIGDTVNVASRFEGLTKLYGVSIIVGSALAAELQRDFALLELDRVRVVGRDAPETIFALLGDGNVFGSESFARLRQAHAAMLEAYHAQQWGTAREALVQGRTVYEEYDIVGLNDLFQQRVATLEANPPAAGWDGVFQVTQK</sequence>
<dbReference type="Pfam" id="PF00211">
    <property type="entry name" value="Guanylate_cyc"/>
    <property type="match status" value="1"/>
</dbReference>
<dbReference type="SMART" id="SM00044">
    <property type="entry name" value="CYCc"/>
    <property type="match status" value="1"/>
</dbReference>
<dbReference type="AlphaFoldDB" id="A0A437GWA8"/>
<dbReference type="Proteomes" id="UP000283003">
    <property type="component" value="Unassembled WGS sequence"/>
</dbReference>
<dbReference type="SMART" id="SM01080">
    <property type="entry name" value="CHASE2"/>
    <property type="match status" value="1"/>
</dbReference>
<dbReference type="GO" id="GO:0006171">
    <property type="term" value="P:cAMP biosynthetic process"/>
    <property type="evidence" value="ECO:0007669"/>
    <property type="project" value="TreeGrafter"/>
</dbReference>
<gene>
    <name evidence="3" type="ORF">EKN06_10160</name>
</gene>
<dbReference type="RefSeq" id="WP_127612810.1">
    <property type="nucleotide sequence ID" value="NZ_RXOL01000004.1"/>
</dbReference>
<keyword evidence="1" id="KW-0812">Transmembrane</keyword>
<dbReference type="InterPro" id="IPR029787">
    <property type="entry name" value="Nucleotide_cyclase"/>
</dbReference>
<dbReference type="PANTHER" id="PTHR43081">
    <property type="entry name" value="ADENYLATE CYCLASE, TERMINAL-DIFFERENTIATION SPECIFIC-RELATED"/>
    <property type="match status" value="1"/>
</dbReference>
<dbReference type="GO" id="GO:0035556">
    <property type="term" value="P:intracellular signal transduction"/>
    <property type="evidence" value="ECO:0007669"/>
    <property type="project" value="InterPro"/>
</dbReference>
<evidence type="ECO:0000313" key="3">
    <source>
        <dbReference type="EMBL" id="RVQ66387.1"/>
    </source>
</evidence>
<proteinExistence type="predicted"/>
<dbReference type="EMBL" id="RXOL01000004">
    <property type="protein sequence ID" value="RVQ66387.1"/>
    <property type="molecule type" value="Genomic_DNA"/>
</dbReference>
<dbReference type="InterPro" id="IPR001054">
    <property type="entry name" value="A/G_cyclase"/>
</dbReference>
<feature type="transmembrane region" description="Helical" evidence="1">
    <location>
        <begin position="401"/>
        <end position="419"/>
    </location>
</feature>
<name>A0A437GWA8_9SPHN</name>
<feature type="transmembrane region" description="Helical" evidence="1">
    <location>
        <begin position="20"/>
        <end position="38"/>
    </location>
</feature>
<evidence type="ECO:0000313" key="4">
    <source>
        <dbReference type="Proteomes" id="UP000283003"/>
    </source>
</evidence>
<dbReference type="SUPFAM" id="SSF55073">
    <property type="entry name" value="Nucleotide cyclase"/>
    <property type="match status" value="1"/>
</dbReference>
<dbReference type="Pfam" id="PF05226">
    <property type="entry name" value="CHASE2"/>
    <property type="match status" value="1"/>
</dbReference>
<feature type="domain" description="Guanylate cyclase" evidence="2">
    <location>
        <begin position="491"/>
        <end position="637"/>
    </location>
</feature>
<keyword evidence="1" id="KW-0472">Membrane</keyword>
<dbReference type="PROSITE" id="PS50125">
    <property type="entry name" value="GUANYLATE_CYCLASE_2"/>
    <property type="match status" value="1"/>
</dbReference>
<comment type="caution">
    <text evidence="3">The sequence shown here is derived from an EMBL/GenBank/DDBJ whole genome shotgun (WGS) entry which is preliminary data.</text>
</comment>